<dbReference type="InterPro" id="IPR029020">
    <property type="entry name" value="Ammonium/urea_transptr"/>
</dbReference>
<protein>
    <submittedName>
        <fullName evidence="10">Ammonium transporter</fullName>
    </submittedName>
</protein>
<feature type="transmembrane region" description="Helical" evidence="8">
    <location>
        <begin position="20"/>
        <end position="43"/>
    </location>
</feature>
<dbReference type="PANTHER" id="PTHR11730">
    <property type="entry name" value="AMMONIUM TRANSPORTER"/>
    <property type="match status" value="1"/>
</dbReference>
<evidence type="ECO:0000256" key="3">
    <source>
        <dbReference type="ARBA" id="ARBA00022448"/>
    </source>
</evidence>
<evidence type="ECO:0000313" key="10">
    <source>
        <dbReference type="EMBL" id="CBJ29574.1"/>
    </source>
</evidence>
<dbReference type="EMBL" id="FN648087">
    <property type="protein sequence ID" value="CBJ29574.1"/>
    <property type="molecule type" value="Genomic_DNA"/>
</dbReference>
<evidence type="ECO:0000256" key="5">
    <source>
        <dbReference type="ARBA" id="ARBA00022989"/>
    </source>
</evidence>
<dbReference type="OrthoDB" id="534912at2759"/>
<dbReference type="GO" id="GO:0008519">
    <property type="term" value="F:ammonium channel activity"/>
    <property type="evidence" value="ECO:0007669"/>
    <property type="project" value="InterPro"/>
</dbReference>
<evidence type="ECO:0000256" key="4">
    <source>
        <dbReference type="ARBA" id="ARBA00022692"/>
    </source>
</evidence>
<dbReference type="Pfam" id="PF00909">
    <property type="entry name" value="Ammonium_transp"/>
    <property type="match status" value="2"/>
</dbReference>
<dbReference type="InParanoid" id="D7FL37"/>
<feature type="domain" description="Ammonium transporter AmtB-like" evidence="9">
    <location>
        <begin position="20"/>
        <end position="286"/>
    </location>
</feature>
<keyword evidence="11" id="KW-1185">Reference proteome</keyword>
<accession>D7FL37</accession>
<gene>
    <name evidence="10" type="primary">Amt1:10</name>
    <name evidence="10" type="ORF">Esi_0153_0040</name>
</gene>
<name>D7FL37_ECTSI</name>
<feature type="transmembrane region" description="Helical" evidence="8">
    <location>
        <begin position="185"/>
        <end position="206"/>
    </location>
</feature>
<evidence type="ECO:0000256" key="2">
    <source>
        <dbReference type="ARBA" id="ARBA00005887"/>
    </source>
</evidence>
<dbReference type="AlphaFoldDB" id="D7FL37"/>
<comment type="subcellular location">
    <subcellularLocation>
        <location evidence="1">Membrane</location>
        <topology evidence="1">Multi-pass membrane protein</topology>
    </subcellularLocation>
</comment>
<dbReference type="Proteomes" id="UP000002630">
    <property type="component" value="Linkage Group LG03"/>
</dbReference>
<dbReference type="SUPFAM" id="SSF111352">
    <property type="entry name" value="Ammonium transporter"/>
    <property type="match status" value="2"/>
</dbReference>
<reference evidence="10 11" key="1">
    <citation type="journal article" date="2010" name="Nature">
        <title>The Ectocarpus genome and the independent evolution of multicellularity in brown algae.</title>
        <authorList>
            <person name="Cock J.M."/>
            <person name="Sterck L."/>
            <person name="Rouze P."/>
            <person name="Scornet D."/>
            <person name="Allen A.E."/>
            <person name="Amoutzias G."/>
            <person name="Anthouard V."/>
            <person name="Artiguenave F."/>
            <person name="Aury J.M."/>
            <person name="Badger J.H."/>
            <person name="Beszteri B."/>
            <person name="Billiau K."/>
            <person name="Bonnet E."/>
            <person name="Bothwell J.H."/>
            <person name="Bowler C."/>
            <person name="Boyen C."/>
            <person name="Brownlee C."/>
            <person name="Carrano C.J."/>
            <person name="Charrier B."/>
            <person name="Cho G.Y."/>
            <person name="Coelho S.M."/>
            <person name="Collen J."/>
            <person name="Corre E."/>
            <person name="Da Silva C."/>
            <person name="Delage L."/>
            <person name="Delaroque N."/>
            <person name="Dittami S.M."/>
            <person name="Doulbeau S."/>
            <person name="Elias M."/>
            <person name="Farnham G."/>
            <person name="Gachon C.M."/>
            <person name="Gschloessl B."/>
            <person name="Heesch S."/>
            <person name="Jabbari K."/>
            <person name="Jubin C."/>
            <person name="Kawai H."/>
            <person name="Kimura K."/>
            <person name="Kloareg B."/>
            <person name="Kupper F.C."/>
            <person name="Lang D."/>
            <person name="Le Bail A."/>
            <person name="Leblanc C."/>
            <person name="Lerouge P."/>
            <person name="Lohr M."/>
            <person name="Lopez P.J."/>
            <person name="Martens C."/>
            <person name="Maumus F."/>
            <person name="Michel G."/>
            <person name="Miranda-Saavedra D."/>
            <person name="Morales J."/>
            <person name="Moreau H."/>
            <person name="Motomura T."/>
            <person name="Nagasato C."/>
            <person name="Napoli C.A."/>
            <person name="Nelson D.R."/>
            <person name="Nyvall-Collen P."/>
            <person name="Peters A.F."/>
            <person name="Pommier C."/>
            <person name="Potin P."/>
            <person name="Poulain J."/>
            <person name="Quesneville H."/>
            <person name="Read B."/>
            <person name="Rensing S.A."/>
            <person name="Ritter A."/>
            <person name="Rousvoal S."/>
            <person name="Samanta M."/>
            <person name="Samson G."/>
            <person name="Schroeder D.C."/>
            <person name="Segurens B."/>
            <person name="Strittmatter M."/>
            <person name="Tonon T."/>
            <person name="Tregear J.W."/>
            <person name="Valentin K."/>
            <person name="von Dassow P."/>
            <person name="Yamagishi T."/>
            <person name="Van de Peer Y."/>
            <person name="Wincker P."/>
        </authorList>
    </citation>
    <scope>NUCLEOTIDE SEQUENCE [LARGE SCALE GENOMIC DNA]</scope>
    <source>
        <strain evidence="11">Ec32 / CCAP1310/4</strain>
    </source>
</reference>
<keyword evidence="7" id="KW-0924">Ammonia transport</keyword>
<feature type="transmembrane region" description="Helical" evidence="8">
    <location>
        <begin position="391"/>
        <end position="409"/>
    </location>
</feature>
<evidence type="ECO:0000256" key="8">
    <source>
        <dbReference type="SAM" id="Phobius"/>
    </source>
</evidence>
<keyword evidence="5 8" id="KW-1133">Transmembrane helix</keyword>
<dbReference type="GO" id="GO:0097272">
    <property type="term" value="P:ammonium homeostasis"/>
    <property type="evidence" value="ECO:0007669"/>
    <property type="project" value="TreeGrafter"/>
</dbReference>
<feature type="transmembrane region" description="Helical" evidence="8">
    <location>
        <begin position="137"/>
        <end position="158"/>
    </location>
</feature>
<feature type="domain" description="Ammonium transporter AmtB-like" evidence="9">
    <location>
        <begin position="368"/>
        <end position="431"/>
    </location>
</feature>
<dbReference type="Gene3D" id="1.10.3430.10">
    <property type="entry name" value="Ammonium transporter AmtB like domains"/>
    <property type="match status" value="1"/>
</dbReference>
<evidence type="ECO:0000256" key="6">
    <source>
        <dbReference type="ARBA" id="ARBA00023136"/>
    </source>
</evidence>
<sequence>MDPDTVEAMSDLAKSIDFTWMFVCLVLVVLMQAGFAAYEVGSIRSTSASSILKKNIGDATLSLIAWVLVGYALSDGKDQLRIVGGSYFGLVQGEPFEATDDRDVGTALLECLFRWSFAATCTTIVSGAVADRIYVKAYFVYAFLTSAVFYPLLAHAVWADEGWASPFLTSEGESAALLNCGFVDFAGSGVVHMLGGGIGLVLSIMVENRSDRFIDADPELVEKNTSATLDRRLFKVSHNLLPRDRYGFNCGSTLQISSEETRNAAGRAALNTTIGAAVGCVSSMGFEIMYHWWSPKYRRGEFINDPLDYLPQTKNECSLKGKVNQLSSPAGAGPRRRKTTGATDYVVDPEDEHNHGTFRWRLSTHKSIHGAACNGVIVGLVGVTAGCATMLPWHAIWVSIVSALLYHVSYRGIICCKIDDAINAAAVHLVGRFALHIIVL</sequence>
<keyword evidence="3" id="KW-0813">Transport</keyword>
<keyword evidence="4 8" id="KW-0812">Transmembrane</keyword>
<proteinExistence type="inferred from homology"/>
<evidence type="ECO:0000256" key="1">
    <source>
        <dbReference type="ARBA" id="ARBA00004141"/>
    </source>
</evidence>
<dbReference type="GO" id="GO:0005886">
    <property type="term" value="C:plasma membrane"/>
    <property type="evidence" value="ECO:0007669"/>
    <property type="project" value="TreeGrafter"/>
</dbReference>
<evidence type="ECO:0000259" key="9">
    <source>
        <dbReference type="Pfam" id="PF00909"/>
    </source>
</evidence>
<dbReference type="PANTHER" id="PTHR11730:SF6">
    <property type="entry name" value="AMMONIUM TRANSPORTER"/>
    <property type="match status" value="1"/>
</dbReference>
<keyword evidence="6 8" id="KW-0472">Membrane</keyword>
<comment type="similarity">
    <text evidence="2">Belongs to the ammonia transporter channel (TC 1.A.11.2) family.</text>
</comment>
<evidence type="ECO:0000313" key="11">
    <source>
        <dbReference type="Proteomes" id="UP000002630"/>
    </source>
</evidence>
<dbReference type="eggNOG" id="KOG0682">
    <property type="taxonomic scope" value="Eukaryota"/>
</dbReference>
<dbReference type="EMBL" id="FN649728">
    <property type="protein sequence ID" value="CBJ29574.1"/>
    <property type="molecule type" value="Genomic_DNA"/>
</dbReference>
<evidence type="ECO:0000256" key="7">
    <source>
        <dbReference type="ARBA" id="ARBA00023177"/>
    </source>
</evidence>
<dbReference type="STRING" id="2880.D7FL37"/>
<dbReference type="InterPro" id="IPR024041">
    <property type="entry name" value="NH4_transpt_AmtB-like_dom"/>
</dbReference>
<organism evidence="10 11">
    <name type="scientific">Ectocarpus siliculosus</name>
    <name type="common">Brown alga</name>
    <name type="synonym">Conferva siliculosa</name>
    <dbReference type="NCBI Taxonomy" id="2880"/>
    <lineage>
        <taxon>Eukaryota</taxon>
        <taxon>Sar</taxon>
        <taxon>Stramenopiles</taxon>
        <taxon>Ochrophyta</taxon>
        <taxon>PX clade</taxon>
        <taxon>Phaeophyceae</taxon>
        <taxon>Ectocarpales</taxon>
        <taxon>Ectocarpaceae</taxon>
        <taxon>Ectocarpus</taxon>
    </lineage>
</organism>
<feature type="transmembrane region" description="Helical" evidence="8">
    <location>
        <begin position="368"/>
        <end position="385"/>
    </location>
</feature>